<name>A0A5E8C717_9ASCO</name>
<comment type="similarity">
    <text evidence="1 4">Belongs to the universal ribosomal protein uL22 family.</text>
</comment>
<dbReference type="PANTHER" id="PTHR13501">
    <property type="entry name" value="CHLOROPLAST 50S RIBOSOMAL PROTEIN L22-RELATED"/>
    <property type="match status" value="1"/>
</dbReference>
<dbReference type="SUPFAM" id="SSF54843">
    <property type="entry name" value="Ribosomal protein L22"/>
    <property type="match status" value="1"/>
</dbReference>
<dbReference type="InterPro" id="IPR001063">
    <property type="entry name" value="Ribosomal_uL22"/>
</dbReference>
<sequence length="319" mass="36486">MLSRSLTSCFRQLSISAAPTQCRTAAPVLRRALHSSAPVWKKTSTAVEEDQQSTSSLFGDITTPTGSTVLDTVASRAGESQTPKKKEDGSEEEEAIDYTKVDFTNDPDVLAHNFPKPEKPTEILLSPLKREIYEAAIAQYGSYSPKQIITLPDGRRFKLSLTREELEFLQPSVYLTSVRIKGSYKKGTVFTRLLREMDLKQAITQCHFSKKRMARDVGEMLTRGIDHAKKLEIDPEQLYISQIWVGKEPFIQKRVHFKGRGRSGIMHHPYIHIKAILKTKQTKQEFEQAKKDRIANRKVWQQHHNAPIKVYRGSNQYQW</sequence>
<protein>
    <recommendedName>
        <fullName evidence="8">Ribosomal protein L22</fullName>
    </recommendedName>
</protein>
<evidence type="ECO:0000313" key="7">
    <source>
        <dbReference type="Proteomes" id="UP000398389"/>
    </source>
</evidence>
<dbReference type="CDD" id="cd00336">
    <property type="entry name" value="Ribosomal_L22"/>
    <property type="match status" value="1"/>
</dbReference>
<dbReference type="Gene3D" id="3.90.470.10">
    <property type="entry name" value="Ribosomal protein L22/L17"/>
    <property type="match status" value="1"/>
</dbReference>
<dbReference type="GO" id="GO:0005762">
    <property type="term" value="C:mitochondrial large ribosomal subunit"/>
    <property type="evidence" value="ECO:0007669"/>
    <property type="project" value="TreeGrafter"/>
</dbReference>
<dbReference type="RefSeq" id="XP_031856997.1">
    <property type="nucleotide sequence ID" value="XM_032001106.1"/>
</dbReference>
<organism evidence="6 7">
    <name type="scientific">Magnusiomyces paraingens</name>
    <dbReference type="NCBI Taxonomy" id="2606893"/>
    <lineage>
        <taxon>Eukaryota</taxon>
        <taxon>Fungi</taxon>
        <taxon>Dikarya</taxon>
        <taxon>Ascomycota</taxon>
        <taxon>Saccharomycotina</taxon>
        <taxon>Dipodascomycetes</taxon>
        <taxon>Dipodascales</taxon>
        <taxon>Dipodascaceae</taxon>
        <taxon>Magnusiomyces</taxon>
    </lineage>
</organism>
<dbReference type="PANTHER" id="PTHR13501:SF8">
    <property type="entry name" value="LARGE RIBOSOMAL SUBUNIT PROTEIN UL22M"/>
    <property type="match status" value="1"/>
</dbReference>
<evidence type="ECO:0000256" key="2">
    <source>
        <dbReference type="ARBA" id="ARBA00022980"/>
    </source>
</evidence>
<reference evidence="6 7" key="1">
    <citation type="submission" date="2019-09" db="EMBL/GenBank/DDBJ databases">
        <authorList>
            <person name="Brejova B."/>
        </authorList>
    </citation>
    <scope>NUCLEOTIDE SEQUENCE [LARGE SCALE GENOMIC DNA]</scope>
</reference>
<dbReference type="OrthoDB" id="416470at2759"/>
<keyword evidence="3 4" id="KW-0687">Ribonucleoprotein</keyword>
<dbReference type="Proteomes" id="UP000398389">
    <property type="component" value="Unassembled WGS sequence"/>
</dbReference>
<proteinExistence type="inferred from homology"/>
<evidence type="ECO:0008006" key="8">
    <source>
        <dbReference type="Google" id="ProtNLM"/>
    </source>
</evidence>
<dbReference type="EMBL" id="CABVLU010000005">
    <property type="protein sequence ID" value="VVT58810.1"/>
    <property type="molecule type" value="Genomic_DNA"/>
</dbReference>
<evidence type="ECO:0000256" key="1">
    <source>
        <dbReference type="ARBA" id="ARBA00009451"/>
    </source>
</evidence>
<dbReference type="GeneID" id="43585206"/>
<feature type="compositionally biased region" description="Polar residues" evidence="5">
    <location>
        <begin position="42"/>
        <end position="70"/>
    </location>
</feature>
<keyword evidence="2 4" id="KW-0689">Ribosomal protein</keyword>
<evidence type="ECO:0000256" key="5">
    <source>
        <dbReference type="SAM" id="MobiDB-lite"/>
    </source>
</evidence>
<evidence type="ECO:0000256" key="3">
    <source>
        <dbReference type="ARBA" id="ARBA00023274"/>
    </source>
</evidence>
<dbReference type="GO" id="GO:0006412">
    <property type="term" value="P:translation"/>
    <property type="evidence" value="ECO:0007669"/>
    <property type="project" value="InterPro"/>
</dbReference>
<dbReference type="Pfam" id="PF00237">
    <property type="entry name" value="Ribosomal_L22"/>
    <property type="match status" value="1"/>
</dbReference>
<feature type="region of interest" description="Disordered" evidence="5">
    <location>
        <begin position="42"/>
        <end position="94"/>
    </location>
</feature>
<accession>A0A5E8C717</accession>
<evidence type="ECO:0000313" key="6">
    <source>
        <dbReference type="EMBL" id="VVT58810.1"/>
    </source>
</evidence>
<dbReference type="GO" id="GO:0003735">
    <property type="term" value="F:structural constituent of ribosome"/>
    <property type="evidence" value="ECO:0007669"/>
    <property type="project" value="InterPro"/>
</dbReference>
<evidence type="ECO:0000256" key="4">
    <source>
        <dbReference type="RuleBase" id="RU004005"/>
    </source>
</evidence>
<dbReference type="AlphaFoldDB" id="A0A5E8C717"/>
<dbReference type="InterPro" id="IPR036394">
    <property type="entry name" value="Ribosomal_uL22_sf"/>
</dbReference>
<dbReference type="InterPro" id="IPR047867">
    <property type="entry name" value="Ribosomal_uL22_bac/org-type"/>
</dbReference>
<keyword evidence="7" id="KW-1185">Reference proteome</keyword>
<gene>
    <name evidence="6" type="ORF">SAPINGB_P006395</name>
</gene>